<evidence type="ECO:0000256" key="3">
    <source>
        <dbReference type="ARBA" id="ARBA00022676"/>
    </source>
</evidence>
<feature type="transmembrane region" description="Helical" evidence="9">
    <location>
        <begin position="452"/>
        <end position="470"/>
    </location>
</feature>
<gene>
    <name evidence="12" type="ORF">GLP40_21710</name>
</gene>
<feature type="compositionally biased region" description="Gly residues" evidence="8">
    <location>
        <begin position="696"/>
        <end position="708"/>
    </location>
</feature>
<dbReference type="AlphaFoldDB" id="A0A6I3L269"/>
<evidence type="ECO:0000256" key="1">
    <source>
        <dbReference type="ARBA" id="ARBA00004651"/>
    </source>
</evidence>
<feature type="transmembrane region" description="Helical" evidence="9">
    <location>
        <begin position="501"/>
        <end position="520"/>
    </location>
</feature>
<keyword evidence="2" id="KW-1003">Cell membrane</keyword>
<keyword evidence="6 9" id="KW-1133">Transmembrane helix</keyword>
<feature type="transmembrane region" description="Helical" evidence="9">
    <location>
        <begin position="476"/>
        <end position="494"/>
    </location>
</feature>
<feature type="compositionally biased region" description="Polar residues" evidence="8">
    <location>
        <begin position="632"/>
        <end position="690"/>
    </location>
</feature>
<proteinExistence type="predicted"/>
<evidence type="ECO:0000313" key="13">
    <source>
        <dbReference type="Proteomes" id="UP000432464"/>
    </source>
</evidence>
<evidence type="ECO:0000259" key="11">
    <source>
        <dbReference type="Pfam" id="PF24878"/>
    </source>
</evidence>
<name>A0A6I3L269_9NOCA</name>
<dbReference type="Pfam" id="PF13231">
    <property type="entry name" value="PMT_2"/>
    <property type="match status" value="1"/>
</dbReference>
<dbReference type="EMBL" id="WMBB01000010">
    <property type="protein sequence ID" value="MTE15378.1"/>
    <property type="molecule type" value="Genomic_DNA"/>
</dbReference>
<feature type="transmembrane region" description="Helical" evidence="9">
    <location>
        <begin position="364"/>
        <end position="381"/>
    </location>
</feature>
<feature type="domain" description="Glycosyltransferase RgtA/B/C/D-like" evidence="10">
    <location>
        <begin position="107"/>
        <end position="268"/>
    </location>
</feature>
<feature type="transmembrane region" description="Helical" evidence="9">
    <location>
        <begin position="206"/>
        <end position="226"/>
    </location>
</feature>
<dbReference type="Proteomes" id="UP000432464">
    <property type="component" value="Unassembled WGS sequence"/>
</dbReference>
<comment type="caution">
    <text evidence="12">The sequence shown here is derived from an EMBL/GenBank/DDBJ whole genome shotgun (WGS) entry which is preliminary data.</text>
</comment>
<evidence type="ECO:0000256" key="5">
    <source>
        <dbReference type="ARBA" id="ARBA00022692"/>
    </source>
</evidence>
<feature type="transmembrane region" description="Helical" evidence="9">
    <location>
        <begin position="128"/>
        <end position="149"/>
    </location>
</feature>
<sequence length="752" mass="78226">MSTITGVAGDAASSGGGDASAGESNSAASEGRRGSRWATLIAPPGRPRWERPATLTLLTATAVVYLWGLGGAGWGNGYYAAAVQSGTRSWKALLFASLDPQNSITVDKPPAAMWVMGLSGRIFGFNSWSMFAPQALMGVAAVALLIAAVRRWAGPTAGLIAGAGLAMIPVAAMMFRFNNPDALMLLLLVAAAYCTVRAIDARGERFWSGSTGWLVGAGVLMGFGFLAKMMQAFLVLPGLTLVVLVAGAGGWRTRTTQLVSAGVALVLSAGWYVALVEWWPAGSRPYIGGSTSNSLWELAVDYNGLGRVLGNQHGGGGGHAPTPPTPTPDQVPHADPSQMRGGFGGFGSRPGLTRLFSGELATEFSWLLPAALIALIAGLWLTRRQPRTDRLRAGLLLWGGWLLVTAAVLSTMSRSFHSYYAMELVPPMAALVGIGATQLWQRRAHFAARGTLAAMSLATGGWSFVLLHRTPEWLPWLRWTLVALSVVAAAALLLTPKLPGFGLAIGLFALLAGLLGPTAYTLETVAQVHNGGSPVAGPPSSRHGGGPGQYAGGQRAGVADPQIADLVKGSDSRWAAAAIGAQDVSTLELSTGKALLAVGGFSGRDDSPTLARFQQYVDDHQIGYLLVRQRQQEPGQGNDTQPGTPNDTQPGTLNDTQPGAPNDTQPGAPNDSQPGQPNNTQSGNPQSGHNPRNGEGRGAQQGGTGAQGGDPQQSGRGDSEADQSTSDQITAWVKANYPVTVIGNVEVYNLNP</sequence>
<dbReference type="Pfam" id="PF24878">
    <property type="entry name" value="YkcB_C"/>
    <property type="match status" value="1"/>
</dbReference>
<feature type="transmembrane region" description="Helical" evidence="9">
    <location>
        <begin position="232"/>
        <end position="251"/>
    </location>
</feature>
<feature type="transmembrane region" description="Helical" evidence="9">
    <location>
        <begin position="393"/>
        <end position="413"/>
    </location>
</feature>
<dbReference type="InterPro" id="IPR050297">
    <property type="entry name" value="LipidA_mod_glycosyltrf_83"/>
</dbReference>
<evidence type="ECO:0000313" key="12">
    <source>
        <dbReference type="EMBL" id="MTE15378.1"/>
    </source>
</evidence>
<feature type="region of interest" description="Disordered" evidence="8">
    <location>
        <begin position="313"/>
        <end position="334"/>
    </location>
</feature>
<evidence type="ECO:0000256" key="7">
    <source>
        <dbReference type="ARBA" id="ARBA00023136"/>
    </source>
</evidence>
<comment type="subcellular location">
    <subcellularLocation>
        <location evidence="1">Cell membrane</location>
        <topology evidence="1">Multi-pass membrane protein</topology>
    </subcellularLocation>
</comment>
<feature type="transmembrane region" description="Helical" evidence="9">
    <location>
        <begin position="55"/>
        <end position="75"/>
    </location>
</feature>
<keyword evidence="7 9" id="KW-0472">Membrane</keyword>
<evidence type="ECO:0000259" key="10">
    <source>
        <dbReference type="Pfam" id="PF13231"/>
    </source>
</evidence>
<evidence type="ECO:0000256" key="4">
    <source>
        <dbReference type="ARBA" id="ARBA00022679"/>
    </source>
</evidence>
<dbReference type="PANTHER" id="PTHR33908:SF3">
    <property type="entry name" value="UNDECAPRENYL PHOSPHATE-ALPHA-4-AMINO-4-DEOXY-L-ARABINOSE ARABINOSYL TRANSFERASE"/>
    <property type="match status" value="1"/>
</dbReference>
<feature type="transmembrane region" description="Helical" evidence="9">
    <location>
        <begin position="182"/>
        <end position="199"/>
    </location>
</feature>
<dbReference type="InterPro" id="IPR056785">
    <property type="entry name" value="YkcA/B-like_C"/>
</dbReference>
<keyword evidence="13" id="KW-1185">Reference proteome</keyword>
<dbReference type="InterPro" id="IPR038731">
    <property type="entry name" value="RgtA/B/C-like"/>
</dbReference>
<keyword evidence="5 9" id="KW-0812">Transmembrane</keyword>
<organism evidence="12 13">
    <name type="scientific">Nocardia aurantiaca</name>
    <dbReference type="NCBI Taxonomy" id="2675850"/>
    <lineage>
        <taxon>Bacteria</taxon>
        <taxon>Bacillati</taxon>
        <taxon>Actinomycetota</taxon>
        <taxon>Actinomycetes</taxon>
        <taxon>Mycobacteriales</taxon>
        <taxon>Nocardiaceae</taxon>
        <taxon>Nocardia</taxon>
    </lineage>
</organism>
<keyword evidence="4 12" id="KW-0808">Transferase</keyword>
<reference evidence="12 13" key="1">
    <citation type="submission" date="2019-11" db="EMBL/GenBank/DDBJ databases">
        <title>Nocardia sp. nov. CT2-14 isolated from soil.</title>
        <authorList>
            <person name="Kanchanasin P."/>
            <person name="Tanasupawat S."/>
            <person name="Yuki M."/>
            <person name="Kudo T."/>
        </authorList>
    </citation>
    <scope>NUCLEOTIDE SEQUENCE [LARGE SCALE GENOMIC DNA]</scope>
    <source>
        <strain evidence="12 13">CT2-14</strain>
    </source>
</reference>
<evidence type="ECO:0000256" key="2">
    <source>
        <dbReference type="ARBA" id="ARBA00022475"/>
    </source>
</evidence>
<evidence type="ECO:0000256" key="6">
    <source>
        <dbReference type="ARBA" id="ARBA00022989"/>
    </source>
</evidence>
<feature type="transmembrane region" description="Helical" evidence="9">
    <location>
        <begin position="156"/>
        <end position="176"/>
    </location>
</feature>
<dbReference type="GO" id="GO:0009103">
    <property type="term" value="P:lipopolysaccharide biosynthetic process"/>
    <property type="evidence" value="ECO:0007669"/>
    <property type="project" value="UniProtKB-ARBA"/>
</dbReference>
<dbReference type="GO" id="GO:0010041">
    <property type="term" value="P:response to iron(III) ion"/>
    <property type="evidence" value="ECO:0007669"/>
    <property type="project" value="TreeGrafter"/>
</dbReference>
<feature type="region of interest" description="Disordered" evidence="8">
    <location>
        <begin position="631"/>
        <end position="727"/>
    </location>
</feature>
<dbReference type="RefSeq" id="WP_154789825.1">
    <property type="nucleotide sequence ID" value="NZ_WMBB01000010.1"/>
</dbReference>
<feature type="compositionally biased region" description="Low complexity" evidence="8">
    <location>
        <begin position="20"/>
        <end position="29"/>
    </location>
</feature>
<feature type="transmembrane region" description="Helical" evidence="9">
    <location>
        <begin position="258"/>
        <end position="279"/>
    </location>
</feature>
<protein>
    <submittedName>
        <fullName evidence="12">Glycosyl transferase</fullName>
    </submittedName>
</protein>
<keyword evidence="3" id="KW-0328">Glycosyltransferase</keyword>
<feature type="region of interest" description="Disordered" evidence="8">
    <location>
        <begin position="531"/>
        <end position="555"/>
    </location>
</feature>
<dbReference type="PANTHER" id="PTHR33908">
    <property type="entry name" value="MANNOSYLTRANSFERASE YKCB-RELATED"/>
    <property type="match status" value="1"/>
</dbReference>
<evidence type="ECO:0000256" key="8">
    <source>
        <dbReference type="SAM" id="MobiDB-lite"/>
    </source>
</evidence>
<dbReference type="GO" id="GO:0005886">
    <property type="term" value="C:plasma membrane"/>
    <property type="evidence" value="ECO:0007669"/>
    <property type="project" value="UniProtKB-SubCell"/>
</dbReference>
<dbReference type="GO" id="GO:0016763">
    <property type="term" value="F:pentosyltransferase activity"/>
    <property type="evidence" value="ECO:0007669"/>
    <property type="project" value="TreeGrafter"/>
</dbReference>
<feature type="domain" description="Putative mannosyltransferase YkcA/B-like C-terminal" evidence="11">
    <location>
        <begin position="570"/>
        <end position="633"/>
    </location>
</feature>
<evidence type="ECO:0000256" key="9">
    <source>
        <dbReference type="SAM" id="Phobius"/>
    </source>
</evidence>
<accession>A0A6I3L269</accession>
<feature type="region of interest" description="Disordered" evidence="8">
    <location>
        <begin position="1"/>
        <end position="45"/>
    </location>
</feature>
<feature type="compositionally biased region" description="Gly residues" evidence="8">
    <location>
        <begin position="543"/>
        <end position="555"/>
    </location>
</feature>